<evidence type="ECO:0000256" key="2">
    <source>
        <dbReference type="SAM" id="SignalP"/>
    </source>
</evidence>
<evidence type="ECO:0000313" key="3">
    <source>
        <dbReference type="EMBL" id="WXB19080.1"/>
    </source>
</evidence>
<name>A0ABZ2M998_9BACT</name>
<feature type="region of interest" description="Disordered" evidence="1">
    <location>
        <begin position="23"/>
        <end position="67"/>
    </location>
</feature>
<keyword evidence="4" id="KW-1185">Reference proteome</keyword>
<dbReference type="InterPro" id="IPR016980">
    <property type="entry name" value="S-AdoMet-dep_MeTrfase_Alr7345"/>
</dbReference>
<evidence type="ECO:0000256" key="1">
    <source>
        <dbReference type="SAM" id="MobiDB-lite"/>
    </source>
</evidence>
<sequence>MHMRSLGCLAILCTTVLACSGSAPAASEPPKTTTAVAPAANTTVTPAPGSEGPGTIVSSTPAPADPEGRIRWALAGQHRTEKERARDRYRHPQETLAFFGIKPEMKVVELWPGGGWYTAVLAPVLRDRGKLTVTNFAPVGPNGEQRENAQKFAAKLRGAPGIYDQVDVKIINPPSYLSLGPDGSADVVVTFRNIHNWMGDGFADKVFAAAFQVLKRGGVLGVEEHRAAPGTDAKKSADTGYVPEETVIQLAKAAGFVLDAKSEINANPKDTKDYPKGVWTLPPTLELGATDREKYLAIGESDRMTLRFKKP</sequence>
<dbReference type="RefSeq" id="WP_394828703.1">
    <property type="nucleotide sequence ID" value="NZ_CP089984.1"/>
</dbReference>
<gene>
    <name evidence="3" type="ORF">LZC94_17800</name>
</gene>
<dbReference type="SUPFAM" id="SSF53335">
    <property type="entry name" value="S-adenosyl-L-methionine-dependent methyltransferases"/>
    <property type="match status" value="1"/>
</dbReference>
<dbReference type="Proteomes" id="UP001370348">
    <property type="component" value="Chromosome"/>
</dbReference>
<dbReference type="GO" id="GO:0032259">
    <property type="term" value="P:methylation"/>
    <property type="evidence" value="ECO:0007669"/>
    <property type="project" value="UniProtKB-KW"/>
</dbReference>
<dbReference type="GO" id="GO:0008168">
    <property type="term" value="F:methyltransferase activity"/>
    <property type="evidence" value="ECO:0007669"/>
    <property type="project" value="UniProtKB-KW"/>
</dbReference>
<dbReference type="PIRSF" id="PIRSF031679">
    <property type="entry name" value="Mtase_Alr7345_prd"/>
    <property type="match status" value="1"/>
</dbReference>
<reference evidence="3 4" key="1">
    <citation type="submission" date="2021-12" db="EMBL/GenBank/DDBJ databases">
        <title>Discovery of the Pendulisporaceae a myxobacterial family with distinct sporulation behavior and unique specialized metabolism.</title>
        <authorList>
            <person name="Garcia R."/>
            <person name="Popoff A."/>
            <person name="Bader C.D."/>
            <person name="Loehr J."/>
            <person name="Walesch S."/>
            <person name="Walt C."/>
            <person name="Boldt J."/>
            <person name="Bunk B."/>
            <person name="Haeckl F.J.F.P.J."/>
            <person name="Gunesch A.P."/>
            <person name="Birkelbach J."/>
            <person name="Nuebel U."/>
            <person name="Pietschmann T."/>
            <person name="Bach T."/>
            <person name="Mueller R."/>
        </authorList>
    </citation>
    <scope>NUCLEOTIDE SEQUENCE [LARGE SCALE GENOMIC DNA]</scope>
    <source>
        <strain evidence="3 4">MSr11954</strain>
    </source>
</reference>
<dbReference type="PROSITE" id="PS51257">
    <property type="entry name" value="PROKAR_LIPOPROTEIN"/>
    <property type="match status" value="1"/>
</dbReference>
<dbReference type="Gene3D" id="3.40.50.150">
    <property type="entry name" value="Vaccinia Virus protein VP39"/>
    <property type="match status" value="1"/>
</dbReference>
<dbReference type="InterPro" id="IPR029063">
    <property type="entry name" value="SAM-dependent_MTases_sf"/>
</dbReference>
<proteinExistence type="predicted"/>
<protein>
    <submittedName>
        <fullName evidence="3">Methyltransferase</fullName>
    </submittedName>
</protein>
<feature type="signal peptide" evidence="2">
    <location>
        <begin position="1"/>
        <end position="25"/>
    </location>
</feature>
<organism evidence="3 4">
    <name type="scientific">Pendulispora albinea</name>
    <dbReference type="NCBI Taxonomy" id="2741071"/>
    <lineage>
        <taxon>Bacteria</taxon>
        <taxon>Pseudomonadati</taxon>
        <taxon>Myxococcota</taxon>
        <taxon>Myxococcia</taxon>
        <taxon>Myxococcales</taxon>
        <taxon>Sorangiineae</taxon>
        <taxon>Pendulisporaceae</taxon>
        <taxon>Pendulispora</taxon>
    </lineage>
</organism>
<dbReference type="EMBL" id="CP089984">
    <property type="protein sequence ID" value="WXB19080.1"/>
    <property type="molecule type" value="Genomic_DNA"/>
</dbReference>
<feature type="chain" id="PRO_5045113253" evidence="2">
    <location>
        <begin position="26"/>
        <end position="311"/>
    </location>
</feature>
<keyword evidence="2" id="KW-0732">Signal</keyword>
<accession>A0ABZ2M998</accession>
<keyword evidence="3" id="KW-0808">Transferase</keyword>
<feature type="compositionally biased region" description="Low complexity" evidence="1">
    <location>
        <begin position="29"/>
        <end position="48"/>
    </location>
</feature>
<evidence type="ECO:0000313" key="4">
    <source>
        <dbReference type="Proteomes" id="UP001370348"/>
    </source>
</evidence>
<keyword evidence="3" id="KW-0489">Methyltransferase</keyword>